<feature type="region of interest" description="Disordered" evidence="6">
    <location>
        <begin position="27"/>
        <end position="56"/>
    </location>
</feature>
<dbReference type="InterPro" id="IPR006059">
    <property type="entry name" value="SBP"/>
</dbReference>
<dbReference type="eggNOG" id="COG1653">
    <property type="taxonomic scope" value="Bacteria"/>
</dbReference>
<keyword evidence="4" id="KW-0564">Palmitate</keyword>
<dbReference type="OrthoDB" id="383937at2"/>
<dbReference type="Gene3D" id="3.40.190.10">
    <property type="entry name" value="Periplasmic binding protein-like II"/>
    <property type="match status" value="1"/>
</dbReference>
<evidence type="ECO:0000313" key="8">
    <source>
        <dbReference type="EMBL" id="KNY25729.1"/>
    </source>
</evidence>
<protein>
    <submittedName>
        <fullName evidence="8">Extracellular solute-binding protein family 1</fullName>
    </submittedName>
</protein>
<accession>A0A0L6JJ16</accession>
<evidence type="ECO:0000256" key="5">
    <source>
        <dbReference type="ARBA" id="ARBA00023288"/>
    </source>
</evidence>
<evidence type="ECO:0000256" key="3">
    <source>
        <dbReference type="ARBA" id="ARBA00023136"/>
    </source>
</evidence>
<comment type="caution">
    <text evidence="8">The sequence shown here is derived from an EMBL/GenBank/DDBJ whole genome shotgun (WGS) entry which is preliminary data.</text>
</comment>
<organism evidence="8 9">
    <name type="scientific">Pseudobacteroides cellulosolvens ATCC 35603 = DSM 2933</name>
    <dbReference type="NCBI Taxonomy" id="398512"/>
    <lineage>
        <taxon>Bacteria</taxon>
        <taxon>Bacillati</taxon>
        <taxon>Bacillota</taxon>
        <taxon>Clostridia</taxon>
        <taxon>Eubacteriales</taxon>
        <taxon>Oscillospiraceae</taxon>
        <taxon>Pseudobacteroides</taxon>
    </lineage>
</organism>
<feature type="chain" id="PRO_5005565848" evidence="7">
    <location>
        <begin position="23"/>
        <end position="457"/>
    </location>
</feature>
<dbReference type="AlphaFoldDB" id="A0A0L6JJ16"/>
<keyword evidence="3" id="KW-0472">Membrane</keyword>
<dbReference type="EMBL" id="LGTC01000001">
    <property type="protein sequence ID" value="KNY25729.1"/>
    <property type="molecule type" value="Genomic_DNA"/>
</dbReference>
<dbReference type="InterPro" id="IPR050490">
    <property type="entry name" value="Bact_solute-bd_prot1"/>
</dbReference>
<evidence type="ECO:0000256" key="4">
    <source>
        <dbReference type="ARBA" id="ARBA00023139"/>
    </source>
</evidence>
<feature type="compositionally biased region" description="Low complexity" evidence="6">
    <location>
        <begin position="30"/>
        <end position="56"/>
    </location>
</feature>
<gene>
    <name evidence="8" type="ORF">Bccel_0989</name>
</gene>
<dbReference type="RefSeq" id="WP_036940342.1">
    <property type="nucleotide sequence ID" value="NZ_JQKC01000013.1"/>
</dbReference>
<sequence length="457" mass="50348" precursor="true">MKRFKKLLAVVACVSMMSTLFACGGETGGTDESPAPSPSTEASAAPSDAPSAAPSAVNKADVKGEVSFWYFNKDEAPNILKEFNAAFPNVKVNLSVIPDKDQQYQNKLTSAIRAGSGAPDLFGVESAFVKRFIDMPDAFADITERAKDYVGNMVPYTIDVGTDKSGVLRAIAHQAAAGALAYKKPLAKKYLGTDDAAQIADMLSTPEKMLDTAKTLKEKSGGKASLFPTFEEPQKLYLGGRSAGWVVDNKLNIDQKMIDFIDFAKQLRDNKYEASLDQWSPGWSAAIADDEKALVWACPTWGIPWIVGSNDKKAADGGRWGLAQPPFPFFWGGTWFGMYSKSTNQDVAWELIKYFTTDKEFMKKWAANNQDFPNNLQAIGEGSPEDSKIMGTNVFKFYEPFVQKINGKILTKYDDTIENAFIDVMRSYLAGKIKSKDDMLKTFKDKVKINLKDITVE</sequence>
<dbReference type="Pfam" id="PF01547">
    <property type="entry name" value="SBP_bac_1"/>
    <property type="match status" value="1"/>
</dbReference>
<evidence type="ECO:0000256" key="7">
    <source>
        <dbReference type="SAM" id="SignalP"/>
    </source>
</evidence>
<dbReference type="PANTHER" id="PTHR43649">
    <property type="entry name" value="ARABINOSE-BINDING PROTEIN-RELATED"/>
    <property type="match status" value="1"/>
</dbReference>
<keyword evidence="2 7" id="KW-0732">Signal</keyword>
<dbReference type="Proteomes" id="UP000036923">
    <property type="component" value="Unassembled WGS sequence"/>
</dbReference>
<proteinExistence type="predicted"/>
<name>A0A0L6JJ16_9FIRM</name>
<keyword evidence="9" id="KW-1185">Reference proteome</keyword>
<keyword evidence="1" id="KW-1003">Cell membrane</keyword>
<reference evidence="9" key="1">
    <citation type="submission" date="2015-07" db="EMBL/GenBank/DDBJ databases">
        <title>Near-Complete Genome Sequence of the Cellulolytic Bacterium Bacteroides (Pseudobacteroides) cellulosolvens ATCC 35603.</title>
        <authorList>
            <person name="Dassa B."/>
            <person name="Utturkar S.M."/>
            <person name="Klingeman D.M."/>
            <person name="Hurt R.A."/>
            <person name="Keller M."/>
            <person name="Xu J."/>
            <person name="Reddy Y.H.K."/>
            <person name="Borovok I."/>
            <person name="Grinberg I.R."/>
            <person name="Lamed R."/>
            <person name="Zhivin O."/>
            <person name="Bayer E.A."/>
            <person name="Brown S.D."/>
        </authorList>
    </citation>
    <scope>NUCLEOTIDE SEQUENCE [LARGE SCALE GENOMIC DNA]</scope>
    <source>
        <strain evidence="9">DSM 2933</strain>
    </source>
</reference>
<keyword evidence="5" id="KW-0449">Lipoprotein</keyword>
<evidence type="ECO:0000256" key="2">
    <source>
        <dbReference type="ARBA" id="ARBA00022729"/>
    </source>
</evidence>
<dbReference type="PANTHER" id="PTHR43649:SF33">
    <property type="entry name" value="POLYGALACTURONAN_RHAMNOGALACTURONAN-BINDING PROTEIN YTCQ"/>
    <property type="match status" value="1"/>
</dbReference>
<feature type="signal peptide" evidence="7">
    <location>
        <begin position="1"/>
        <end position="22"/>
    </location>
</feature>
<dbReference type="PROSITE" id="PS51257">
    <property type="entry name" value="PROKAR_LIPOPROTEIN"/>
    <property type="match status" value="1"/>
</dbReference>
<evidence type="ECO:0000256" key="1">
    <source>
        <dbReference type="ARBA" id="ARBA00022475"/>
    </source>
</evidence>
<evidence type="ECO:0000313" key="9">
    <source>
        <dbReference type="Proteomes" id="UP000036923"/>
    </source>
</evidence>
<evidence type="ECO:0000256" key="6">
    <source>
        <dbReference type="SAM" id="MobiDB-lite"/>
    </source>
</evidence>
<dbReference type="SUPFAM" id="SSF53850">
    <property type="entry name" value="Periplasmic binding protein-like II"/>
    <property type="match status" value="1"/>
</dbReference>
<dbReference type="STRING" id="398512.Bccel_0989"/>